<feature type="domain" description="OBG-type G" evidence="3">
    <location>
        <begin position="13"/>
        <end position="289"/>
    </location>
</feature>
<dbReference type="PROSITE" id="PS51710">
    <property type="entry name" value="G_OBG"/>
    <property type="match status" value="1"/>
</dbReference>
<dbReference type="Proteomes" id="UP001623330">
    <property type="component" value="Unassembled WGS sequence"/>
</dbReference>
<dbReference type="InterPro" id="IPR012676">
    <property type="entry name" value="TGS-like"/>
</dbReference>
<evidence type="ECO:0000256" key="1">
    <source>
        <dbReference type="ARBA" id="ARBA00022741"/>
    </source>
</evidence>
<dbReference type="Gene3D" id="3.10.20.30">
    <property type="match status" value="1"/>
</dbReference>
<sequence length="414" mass="46625">MKVLGSLKVTNNPTSGIVGLANVGKSTFFQTITNSHLGTAANYPFATIDPEVSKVPIPAPELPVLQRLYQSEKCVPAALTIYDIAGLTRGASQGQGLGNKFLNDIRHVDGIFNLVRGFKDDNITHIEGNVDPVRDLSVVQDELILKDLEFIETIREKSSRRIRMVPKNTKAHKELSFEIELLNQLEEHLYDGKKIRHFKSNNEDWTVDDIKVLRRNNFLTAKPSLTLLNISPEEFINFNQSRDIDSINQVKEIKDWLKEYSPNDDLMLFSAEFEKNYLEHMKNNDRSGLIKYCEKFTTTTVTDSILESSLPGIILRMKTLLGLISYFTCGPLEVRQWNVRKGSTAPEAAGVIHSDLEETFISADIIKYDSIKDMIPPISESNLKKASLIKRAGKGYIMEESDIALFKASSGKTR</sequence>
<evidence type="ECO:0008006" key="7">
    <source>
        <dbReference type="Google" id="ProtNLM"/>
    </source>
</evidence>
<dbReference type="InterPro" id="IPR041706">
    <property type="entry name" value="YchF_N"/>
</dbReference>
<dbReference type="InterPro" id="IPR006073">
    <property type="entry name" value="GTP-bd"/>
</dbReference>
<dbReference type="PANTHER" id="PTHR23305">
    <property type="entry name" value="OBG GTPASE FAMILY"/>
    <property type="match status" value="1"/>
</dbReference>
<dbReference type="InterPro" id="IPR027417">
    <property type="entry name" value="P-loop_NTPase"/>
</dbReference>
<name>A0ABR4NMY9_9SACH</name>
<dbReference type="InterPro" id="IPR013029">
    <property type="entry name" value="YchF_C"/>
</dbReference>
<proteinExistence type="predicted"/>
<evidence type="ECO:0000256" key="2">
    <source>
        <dbReference type="ARBA" id="ARBA00022840"/>
    </source>
</evidence>
<reference evidence="5 6" key="1">
    <citation type="submission" date="2024-05" db="EMBL/GenBank/DDBJ databases">
        <title>Long read based assembly of the Candida bracarensis genome reveals expanded adhesin content.</title>
        <authorList>
            <person name="Marcet-Houben M."/>
            <person name="Ksiezopolska E."/>
            <person name="Gabaldon T."/>
        </authorList>
    </citation>
    <scope>NUCLEOTIDE SEQUENCE [LARGE SCALE GENOMIC DNA]</scope>
    <source>
        <strain evidence="5 6">CBM6</strain>
    </source>
</reference>
<dbReference type="InterPro" id="IPR012675">
    <property type="entry name" value="Beta-grasp_dom_sf"/>
</dbReference>
<keyword evidence="6" id="KW-1185">Reference proteome</keyword>
<dbReference type="PROSITE" id="PS51880">
    <property type="entry name" value="TGS"/>
    <property type="match status" value="1"/>
</dbReference>
<evidence type="ECO:0000313" key="6">
    <source>
        <dbReference type="Proteomes" id="UP001623330"/>
    </source>
</evidence>
<dbReference type="PANTHER" id="PTHR23305:SF9">
    <property type="entry name" value="OBG-LIKE ATPASE HOMOLOG"/>
    <property type="match status" value="1"/>
</dbReference>
<dbReference type="InterPro" id="IPR004396">
    <property type="entry name" value="ATPase_YchF/OLA1"/>
</dbReference>
<organism evidence="5 6">
    <name type="scientific">Nakaseomyces bracarensis</name>
    <dbReference type="NCBI Taxonomy" id="273131"/>
    <lineage>
        <taxon>Eukaryota</taxon>
        <taxon>Fungi</taxon>
        <taxon>Dikarya</taxon>
        <taxon>Ascomycota</taxon>
        <taxon>Saccharomycotina</taxon>
        <taxon>Saccharomycetes</taxon>
        <taxon>Saccharomycetales</taxon>
        <taxon>Saccharomycetaceae</taxon>
        <taxon>Nakaseomyces</taxon>
    </lineage>
</organism>
<evidence type="ECO:0000259" key="3">
    <source>
        <dbReference type="PROSITE" id="PS51710"/>
    </source>
</evidence>
<comment type="caution">
    <text evidence="5">The sequence shown here is derived from an EMBL/GenBank/DDBJ whole genome shotgun (WGS) entry which is preliminary data.</text>
</comment>
<dbReference type="EMBL" id="JBEVYD010000012">
    <property type="protein sequence ID" value="KAL3229187.1"/>
    <property type="molecule type" value="Genomic_DNA"/>
</dbReference>
<evidence type="ECO:0000313" key="5">
    <source>
        <dbReference type="EMBL" id="KAL3229187.1"/>
    </source>
</evidence>
<protein>
    <recommendedName>
        <fullName evidence="7">Obg-like ATPase 1</fullName>
    </recommendedName>
</protein>
<dbReference type="SUPFAM" id="SSF81271">
    <property type="entry name" value="TGS-like"/>
    <property type="match status" value="1"/>
</dbReference>
<gene>
    <name evidence="5" type="ORF">RNJ44_02274</name>
</gene>
<evidence type="ECO:0000259" key="4">
    <source>
        <dbReference type="PROSITE" id="PS51880"/>
    </source>
</evidence>
<keyword evidence="1" id="KW-0547">Nucleotide-binding</keyword>
<accession>A0ABR4NMY9</accession>
<dbReference type="InterPro" id="IPR031167">
    <property type="entry name" value="G_OBG"/>
</dbReference>
<feature type="domain" description="TGS" evidence="4">
    <location>
        <begin position="322"/>
        <end position="408"/>
    </location>
</feature>
<dbReference type="Gene3D" id="3.40.50.300">
    <property type="entry name" value="P-loop containing nucleotide triphosphate hydrolases"/>
    <property type="match status" value="1"/>
</dbReference>
<dbReference type="Pfam" id="PF06071">
    <property type="entry name" value="YchF-GTPase_C"/>
    <property type="match status" value="1"/>
</dbReference>
<dbReference type="PIRSF" id="PIRSF006641">
    <property type="entry name" value="CHP00092"/>
    <property type="match status" value="1"/>
</dbReference>
<dbReference type="CDD" id="cd01900">
    <property type="entry name" value="YchF"/>
    <property type="match status" value="1"/>
</dbReference>
<dbReference type="InterPro" id="IPR004095">
    <property type="entry name" value="TGS"/>
</dbReference>
<dbReference type="InterPro" id="IPR023192">
    <property type="entry name" value="TGS-like_dom_sf"/>
</dbReference>
<dbReference type="SUPFAM" id="SSF52540">
    <property type="entry name" value="P-loop containing nucleoside triphosphate hydrolases"/>
    <property type="match status" value="1"/>
</dbReference>
<keyword evidence="2" id="KW-0067">ATP-binding</keyword>
<dbReference type="Gene3D" id="1.10.150.300">
    <property type="entry name" value="TGS-like domain"/>
    <property type="match status" value="1"/>
</dbReference>
<dbReference type="PRINTS" id="PR00326">
    <property type="entry name" value="GTP1OBG"/>
</dbReference>
<dbReference type="Pfam" id="PF01926">
    <property type="entry name" value="MMR_HSR1"/>
    <property type="match status" value="1"/>
</dbReference>
<dbReference type="NCBIfam" id="TIGR00092">
    <property type="entry name" value="redox-regulated ATPase YchF"/>
    <property type="match status" value="1"/>
</dbReference>